<evidence type="ECO:0000259" key="1">
    <source>
        <dbReference type="Pfam" id="PF26634"/>
    </source>
</evidence>
<feature type="domain" description="DUF8207" evidence="1">
    <location>
        <begin position="114"/>
        <end position="213"/>
    </location>
</feature>
<dbReference type="OMA" id="YMIENSP"/>
<dbReference type="Pfam" id="PF26634">
    <property type="entry name" value="DUF8207"/>
    <property type="match status" value="1"/>
</dbReference>
<feature type="non-terminal residue" evidence="2">
    <location>
        <position position="1"/>
    </location>
</feature>
<dbReference type="AlphaFoldDB" id="A0A026X340"/>
<evidence type="ECO:0000313" key="2">
    <source>
        <dbReference type="EMBL" id="EZA61814.1"/>
    </source>
</evidence>
<sequence>RARDSIRRKHWSLRTGRMEDERALESHFKPIVEPLKRLVEHSVDEPDAVDASRVKRKFEQEDTDAFTSAIVTPQKLKIDASRDALLDTLGPLGRRYVGALFTDSDGPASRTSAVDNVYGVFIGETGTMLGDKRFDVGADDSIFVGGTRYEGTPGLYELIFIRTPDESVYNVHDTTLYYRILLATNAHKQRHQEQGQIKGNKGHKYRTIIAPLMGVRPTAGHGGAGMERPPPPTMRVTDKIDYVHWDDPNELVDRLRLIEASRGAGNDSHDAKFLSIIEELREAGVIAP</sequence>
<dbReference type="PANTHER" id="PTHR35374:SF1">
    <property type="entry name" value="PROTEIN KINASE DOMAIN-CONTAINING PROTEIN"/>
    <property type="match status" value="1"/>
</dbReference>
<dbReference type="EMBL" id="KK107043">
    <property type="protein sequence ID" value="EZA61814.1"/>
    <property type="molecule type" value="Genomic_DNA"/>
</dbReference>
<protein>
    <recommendedName>
        <fullName evidence="1">DUF8207 domain-containing protein</fullName>
    </recommendedName>
</protein>
<organism evidence="2 3">
    <name type="scientific">Ooceraea biroi</name>
    <name type="common">Clonal raider ant</name>
    <name type="synonym">Cerapachys biroi</name>
    <dbReference type="NCBI Taxonomy" id="2015173"/>
    <lineage>
        <taxon>Eukaryota</taxon>
        <taxon>Metazoa</taxon>
        <taxon>Ecdysozoa</taxon>
        <taxon>Arthropoda</taxon>
        <taxon>Hexapoda</taxon>
        <taxon>Insecta</taxon>
        <taxon>Pterygota</taxon>
        <taxon>Neoptera</taxon>
        <taxon>Endopterygota</taxon>
        <taxon>Hymenoptera</taxon>
        <taxon>Apocrita</taxon>
        <taxon>Aculeata</taxon>
        <taxon>Formicoidea</taxon>
        <taxon>Formicidae</taxon>
        <taxon>Dorylinae</taxon>
        <taxon>Ooceraea</taxon>
    </lineage>
</organism>
<evidence type="ECO:0000313" key="3">
    <source>
        <dbReference type="Proteomes" id="UP000053097"/>
    </source>
</evidence>
<dbReference type="Proteomes" id="UP000053097">
    <property type="component" value="Unassembled WGS sequence"/>
</dbReference>
<reference evidence="2 3" key="1">
    <citation type="journal article" date="2014" name="Curr. Biol.">
        <title>The genome of the clonal raider ant Cerapachys biroi.</title>
        <authorList>
            <person name="Oxley P.R."/>
            <person name="Ji L."/>
            <person name="Fetter-Pruneda I."/>
            <person name="McKenzie S.K."/>
            <person name="Li C."/>
            <person name="Hu H."/>
            <person name="Zhang G."/>
            <person name="Kronauer D.J."/>
        </authorList>
    </citation>
    <scope>NUCLEOTIDE SEQUENCE [LARGE SCALE GENOMIC DNA]</scope>
</reference>
<dbReference type="PANTHER" id="PTHR35374">
    <property type="entry name" value="CYCLIN-DEPENDENT KINASE 11A-LIKE"/>
    <property type="match status" value="1"/>
</dbReference>
<keyword evidence="3" id="KW-1185">Reference proteome</keyword>
<proteinExistence type="predicted"/>
<accession>A0A026X340</accession>
<gene>
    <name evidence="2" type="ORF">X777_09868</name>
</gene>
<dbReference type="InterPro" id="IPR058520">
    <property type="entry name" value="DUF8207"/>
</dbReference>
<name>A0A026X340_OOCBI</name>